<evidence type="ECO:0000313" key="19">
    <source>
        <dbReference type="Proteomes" id="UP000198773"/>
    </source>
</evidence>
<dbReference type="Pfam" id="PF07715">
    <property type="entry name" value="Plug"/>
    <property type="match status" value="1"/>
</dbReference>
<evidence type="ECO:0000256" key="15">
    <source>
        <dbReference type="SAM" id="SignalP"/>
    </source>
</evidence>
<reference evidence="18 19" key="1">
    <citation type="submission" date="2016-10" db="EMBL/GenBank/DDBJ databases">
        <authorList>
            <person name="de Groot N.N."/>
        </authorList>
    </citation>
    <scope>NUCLEOTIDE SEQUENCE [LARGE SCALE GENOMIC DNA]</scope>
    <source>
        <strain evidence="18 19">CGMCC 1.3430</strain>
    </source>
</reference>
<evidence type="ECO:0000313" key="18">
    <source>
        <dbReference type="EMBL" id="SEA09678.1"/>
    </source>
</evidence>
<evidence type="ECO:0000256" key="12">
    <source>
        <dbReference type="PROSITE-ProRule" id="PRU01360"/>
    </source>
</evidence>
<dbReference type="GO" id="GO:0009279">
    <property type="term" value="C:cell outer membrane"/>
    <property type="evidence" value="ECO:0007669"/>
    <property type="project" value="UniProtKB-SubCell"/>
</dbReference>
<name>A0A1H3YFI1_ALKAM</name>
<evidence type="ECO:0000256" key="9">
    <source>
        <dbReference type="ARBA" id="ARBA00023077"/>
    </source>
</evidence>
<dbReference type="PROSITE" id="PS01156">
    <property type="entry name" value="TONB_DEPENDENT_REC_2"/>
    <property type="match status" value="1"/>
</dbReference>
<dbReference type="InterPro" id="IPR036942">
    <property type="entry name" value="Beta-barrel_TonB_sf"/>
</dbReference>
<dbReference type="GO" id="GO:0006826">
    <property type="term" value="P:iron ion transport"/>
    <property type="evidence" value="ECO:0007669"/>
    <property type="project" value="UniProtKB-KW"/>
</dbReference>
<proteinExistence type="inferred from homology"/>
<protein>
    <submittedName>
        <fullName evidence="18">Outer membrane receptor proteins, mostly Fe transport</fullName>
    </submittedName>
</protein>
<keyword evidence="19" id="KW-1185">Reference proteome</keyword>
<dbReference type="PROSITE" id="PS52016">
    <property type="entry name" value="TONB_DEPENDENT_REC_3"/>
    <property type="match status" value="1"/>
</dbReference>
<dbReference type="InterPro" id="IPR039426">
    <property type="entry name" value="TonB-dep_rcpt-like"/>
</dbReference>
<keyword evidence="5 12" id="KW-0812">Transmembrane</keyword>
<organism evidence="18 19">
    <name type="scientific">Alkalimonas amylolytica</name>
    <dbReference type="NCBI Taxonomy" id="152573"/>
    <lineage>
        <taxon>Bacteria</taxon>
        <taxon>Pseudomonadati</taxon>
        <taxon>Pseudomonadota</taxon>
        <taxon>Gammaproteobacteria</taxon>
        <taxon>Alkalimonas</taxon>
    </lineage>
</organism>
<keyword evidence="9 14" id="KW-0798">TonB box</keyword>
<accession>A0A1H3YFI1</accession>
<keyword evidence="18" id="KW-0675">Receptor</keyword>
<evidence type="ECO:0000256" key="5">
    <source>
        <dbReference type="ARBA" id="ARBA00022692"/>
    </source>
</evidence>
<feature type="short sequence motif" description="TonB C-terminal box" evidence="13">
    <location>
        <begin position="692"/>
        <end position="709"/>
    </location>
</feature>
<dbReference type="Pfam" id="PF00593">
    <property type="entry name" value="TonB_dep_Rec_b-barrel"/>
    <property type="match status" value="1"/>
</dbReference>
<evidence type="ECO:0000256" key="8">
    <source>
        <dbReference type="ARBA" id="ARBA00023065"/>
    </source>
</evidence>
<dbReference type="Gene3D" id="2.40.170.20">
    <property type="entry name" value="TonB-dependent receptor, beta-barrel domain"/>
    <property type="match status" value="1"/>
</dbReference>
<feature type="domain" description="TonB-dependent receptor plug" evidence="17">
    <location>
        <begin position="55"/>
        <end position="160"/>
    </location>
</feature>
<dbReference type="InterPro" id="IPR012910">
    <property type="entry name" value="Plug_dom"/>
</dbReference>
<evidence type="ECO:0000256" key="7">
    <source>
        <dbReference type="ARBA" id="ARBA00023004"/>
    </source>
</evidence>
<dbReference type="PANTHER" id="PTHR32552:SF81">
    <property type="entry name" value="TONB-DEPENDENT OUTER MEMBRANE RECEPTOR"/>
    <property type="match status" value="1"/>
</dbReference>
<keyword evidence="4" id="KW-0410">Iron transport</keyword>
<comment type="subcellular location">
    <subcellularLocation>
        <location evidence="1 12">Cell outer membrane</location>
        <topology evidence="1 12">Multi-pass membrane protein</topology>
    </subcellularLocation>
</comment>
<keyword evidence="11 12" id="KW-0998">Cell outer membrane</keyword>
<evidence type="ECO:0000256" key="6">
    <source>
        <dbReference type="ARBA" id="ARBA00022729"/>
    </source>
</evidence>
<dbReference type="EMBL" id="FNRM01000001">
    <property type="protein sequence ID" value="SEA09678.1"/>
    <property type="molecule type" value="Genomic_DNA"/>
</dbReference>
<dbReference type="InterPro" id="IPR010917">
    <property type="entry name" value="TonB_rcpt_CS"/>
</dbReference>
<dbReference type="PANTHER" id="PTHR32552">
    <property type="entry name" value="FERRICHROME IRON RECEPTOR-RELATED"/>
    <property type="match status" value="1"/>
</dbReference>
<keyword evidence="3 12" id="KW-1134">Transmembrane beta strand</keyword>
<keyword evidence="7" id="KW-0408">Iron</keyword>
<dbReference type="STRING" id="152573.SAMN04488051_101643"/>
<gene>
    <name evidence="18" type="ORF">SAMN04488051_101643</name>
</gene>
<dbReference type="SUPFAM" id="SSF56935">
    <property type="entry name" value="Porins"/>
    <property type="match status" value="1"/>
</dbReference>
<evidence type="ECO:0000256" key="1">
    <source>
        <dbReference type="ARBA" id="ARBA00004571"/>
    </source>
</evidence>
<feature type="chain" id="PRO_5011759640" evidence="15">
    <location>
        <begin position="37"/>
        <end position="709"/>
    </location>
</feature>
<evidence type="ECO:0000256" key="3">
    <source>
        <dbReference type="ARBA" id="ARBA00022452"/>
    </source>
</evidence>
<dbReference type="InterPro" id="IPR000531">
    <property type="entry name" value="Beta-barrel_TonB"/>
</dbReference>
<evidence type="ECO:0000259" key="16">
    <source>
        <dbReference type="Pfam" id="PF00593"/>
    </source>
</evidence>
<keyword evidence="8" id="KW-0406">Ion transport</keyword>
<evidence type="ECO:0000256" key="2">
    <source>
        <dbReference type="ARBA" id="ARBA00022448"/>
    </source>
</evidence>
<dbReference type="Proteomes" id="UP000198773">
    <property type="component" value="Unassembled WGS sequence"/>
</dbReference>
<sequence length="709" mass="79616">MLLTPFARVIPLPETIMRCRYSVVAACLIASFAATAEQESIERLEVQGDFRRLSVQTIAGSIAVVSEQDMQRSSAQHLDDVLSQLANINFAAGASRGRFVQVRGIGERSEFIDVINPSVGVLIDGIDYSGLGISSIAHAEQLEVFRGPEATRFGTNAMAGMLNLSSKQPDFRRDGAFSATVANYNSWQLSGMLSDAISDQVAFSLTADKQVSDGFIENTYLHRKDTNDIDELTIRGRLLYRHSDQLQWQLIAHAIEQNNGYDAFSLDRNRTTLSDEPGKDKLSSQALALRSDYHGIVGADLMWQLSWLSADSDYRFDEDWAFVGIRPGWEYSAFDRYQRSREQWTLDYRLVSDDQGRIADNTDWVLGFYVSGRELDLQRTRRSGTRLRAFDNNLQRDNAAVYGETSTALSEQTTLVIGGRLERYKDDYRDNGNLTIQQRHSMWGGKLSLNFQASEQAMIYTLLSRGYKVGGVNGEALSRAGDDGLEALLQQATFEPETLVNAEFGVKGAAIDGSLVTRVAVFHMWRDDMQVKGWLNPELGPEFAGFIDNAGRGRNYGIEMENRLVLHPSFTLHVSAGLLKSKLGPYVTQAGLDMTGRDQAHAPRFTYQLAGDWFLSEQLTLQASVQGKSGFYYSDGHNARSASSELVNLRLNYQLEQWQFAFWSRNALNQDRGVRGFYFGNDPRDEYAPHTYEQWGEPRRFGVTASYQF</sequence>
<evidence type="ECO:0000256" key="10">
    <source>
        <dbReference type="ARBA" id="ARBA00023136"/>
    </source>
</evidence>
<feature type="signal peptide" evidence="15">
    <location>
        <begin position="1"/>
        <end position="36"/>
    </location>
</feature>
<feature type="domain" description="TonB-dependent receptor-like beta-barrel" evidence="16">
    <location>
        <begin position="173"/>
        <end position="666"/>
    </location>
</feature>
<keyword evidence="2 12" id="KW-0813">Transport</keyword>
<evidence type="ECO:0000256" key="13">
    <source>
        <dbReference type="PROSITE-ProRule" id="PRU10144"/>
    </source>
</evidence>
<dbReference type="AlphaFoldDB" id="A0A1H3YFI1"/>
<evidence type="ECO:0000256" key="11">
    <source>
        <dbReference type="ARBA" id="ARBA00023237"/>
    </source>
</evidence>
<comment type="similarity">
    <text evidence="12 14">Belongs to the TonB-dependent receptor family.</text>
</comment>
<keyword evidence="10 12" id="KW-0472">Membrane</keyword>
<evidence type="ECO:0000259" key="17">
    <source>
        <dbReference type="Pfam" id="PF07715"/>
    </source>
</evidence>
<keyword evidence="6 15" id="KW-0732">Signal</keyword>
<evidence type="ECO:0000256" key="4">
    <source>
        <dbReference type="ARBA" id="ARBA00022496"/>
    </source>
</evidence>
<evidence type="ECO:0000256" key="14">
    <source>
        <dbReference type="RuleBase" id="RU003357"/>
    </source>
</evidence>